<dbReference type="RefSeq" id="WP_085018041.1">
    <property type="nucleotide sequence ID" value="NZ_BMHD01000001.1"/>
</dbReference>
<accession>A0A1X9LIN8</accession>
<dbReference type="Gene3D" id="3.40.50.200">
    <property type="entry name" value="Peptidase S8/S53 domain"/>
    <property type="match status" value="2"/>
</dbReference>
<reference evidence="5 6" key="1">
    <citation type="submission" date="2017-04" db="EMBL/GenBank/DDBJ databases">
        <authorList>
            <person name="Afonso C.L."/>
            <person name="Miller P.J."/>
            <person name="Scott M.A."/>
            <person name="Spackman E."/>
            <person name="Goraichik I."/>
            <person name="Dimitrov K.M."/>
            <person name="Suarez D.L."/>
            <person name="Swayne D.E."/>
        </authorList>
    </citation>
    <scope>NUCLEOTIDE SEQUENCE [LARGE SCALE GENOMIC DNA]</scope>
    <source>
        <strain evidence="6">XA(T)</strain>
    </source>
</reference>
<dbReference type="InterPro" id="IPR036852">
    <property type="entry name" value="Peptidase_S8/S53_dom_sf"/>
</dbReference>
<evidence type="ECO:0000256" key="2">
    <source>
        <dbReference type="ARBA" id="ARBA00022801"/>
    </source>
</evidence>
<dbReference type="GO" id="GO:0006508">
    <property type="term" value="P:proteolysis"/>
    <property type="evidence" value="ECO:0007669"/>
    <property type="project" value="UniProtKB-KW"/>
</dbReference>
<sequence>MRSSLLAKSLLVLAAGAFVLAGGVDVSEPATAATPADCRAIPVEADGPLHSAEARAAFGVDGSGVTVGLMSDSFDVSQGVTSWQDDVASGVLPGPGNPCGYEQPVEVLKESADGGADEGRAMAQLVHGIAPGARLVFASDGTNVDTAADAVRALAAAGADIIVDDVSPTGELVYQKTALSSAIEQVRSQGVLYLTSAGNENIVGAAGTPAEGRPISGWSTPSYRPTACPAWVTLDDTVVDCLDFDPSGTSPDPTYGLTLGEGQSPKELIQWGEPQDGAKTRLVLQLYSLDSDTPELLATSRPLAEGPGVTAATLASLPDPVDEGEYAFVVVRAAADPESLPAVTVAPELAGAAVLAVEYDRSAGPDRVGVTTYGHQSDGSVSATIGAARWSTPDQLRDYSSLGPGTLLFGPTRDDEQPAARLPEPVVVHAPQMIAVDGTRTSFFGSRSVVDGEVQYRFSGTSAAAPNAAAVLALGWSLRPDAGAEEILAAAQRTATPLANPYAEFGFADEDVVGSGLIDASALLAELAVAPAPSPSPSDVASTAALAATGAPAPWALLVAASAVLAAGAAVVGVRRRMSRRSAVRG</sequence>
<dbReference type="Pfam" id="PF00082">
    <property type="entry name" value="Peptidase_S8"/>
    <property type="match status" value="1"/>
</dbReference>
<keyword evidence="2" id="KW-0378">Hydrolase</keyword>
<dbReference type="InterPro" id="IPR023828">
    <property type="entry name" value="Peptidase_S8_Ser-AS"/>
</dbReference>
<protein>
    <recommendedName>
        <fullName evidence="4">Peptidase S8/S53 domain-containing protein</fullName>
    </recommendedName>
</protein>
<dbReference type="EMBL" id="CP020715">
    <property type="protein sequence ID" value="ARJ04168.1"/>
    <property type="molecule type" value="Genomic_DNA"/>
</dbReference>
<dbReference type="SUPFAM" id="SSF52743">
    <property type="entry name" value="Subtilisin-like"/>
    <property type="match status" value="1"/>
</dbReference>
<name>A0A1X9LIN8_9MICO</name>
<dbReference type="PROSITE" id="PS00138">
    <property type="entry name" value="SUBTILASE_SER"/>
    <property type="match status" value="1"/>
</dbReference>
<evidence type="ECO:0000259" key="4">
    <source>
        <dbReference type="Pfam" id="PF00082"/>
    </source>
</evidence>
<keyword evidence="6" id="KW-1185">Reference proteome</keyword>
<dbReference type="Proteomes" id="UP000192775">
    <property type="component" value="Chromosome"/>
</dbReference>
<dbReference type="GO" id="GO:0004252">
    <property type="term" value="F:serine-type endopeptidase activity"/>
    <property type="evidence" value="ECO:0007669"/>
    <property type="project" value="InterPro"/>
</dbReference>
<evidence type="ECO:0000313" key="5">
    <source>
        <dbReference type="EMBL" id="ARJ04168.1"/>
    </source>
</evidence>
<keyword evidence="1" id="KW-0645">Protease</keyword>
<evidence type="ECO:0000256" key="3">
    <source>
        <dbReference type="ARBA" id="ARBA00022825"/>
    </source>
</evidence>
<dbReference type="InterPro" id="IPR000209">
    <property type="entry name" value="Peptidase_S8/S53_dom"/>
</dbReference>
<evidence type="ECO:0000313" key="6">
    <source>
        <dbReference type="Proteomes" id="UP000192775"/>
    </source>
</evidence>
<dbReference type="AlphaFoldDB" id="A0A1X9LIN8"/>
<keyword evidence="3" id="KW-0720">Serine protease</keyword>
<dbReference type="KEGG" id="cphy:B5808_02190"/>
<dbReference type="STRING" id="1619308.B5808_02190"/>
<gene>
    <name evidence="5" type="ORF">B5808_02190</name>
</gene>
<organism evidence="5 6">
    <name type="scientific">Cnuibacter physcomitrellae</name>
    <dbReference type="NCBI Taxonomy" id="1619308"/>
    <lineage>
        <taxon>Bacteria</taxon>
        <taxon>Bacillati</taxon>
        <taxon>Actinomycetota</taxon>
        <taxon>Actinomycetes</taxon>
        <taxon>Micrococcales</taxon>
        <taxon>Microbacteriaceae</taxon>
        <taxon>Cnuibacter</taxon>
    </lineage>
</organism>
<proteinExistence type="predicted"/>
<feature type="domain" description="Peptidase S8/S53" evidence="4">
    <location>
        <begin position="452"/>
        <end position="504"/>
    </location>
</feature>
<evidence type="ECO:0000256" key="1">
    <source>
        <dbReference type="ARBA" id="ARBA00022670"/>
    </source>
</evidence>